<organism evidence="1 2">
    <name type="scientific">Ligilactobacillus salivarius</name>
    <dbReference type="NCBI Taxonomy" id="1624"/>
    <lineage>
        <taxon>Bacteria</taxon>
        <taxon>Bacillati</taxon>
        <taxon>Bacillota</taxon>
        <taxon>Bacilli</taxon>
        <taxon>Lactobacillales</taxon>
        <taxon>Lactobacillaceae</taxon>
        <taxon>Ligilactobacillus</taxon>
    </lineage>
</organism>
<protein>
    <submittedName>
        <fullName evidence="1">Uncharacterized protein</fullName>
    </submittedName>
</protein>
<accession>A0A2U2M8L4</accession>
<dbReference type="AlphaFoldDB" id="A0A2U2M8L4"/>
<sequence>MSTNNSSLFCFYKLRNLFYKKLVPNNQLLQAFELTYNKTQYTMLMNTDQLSDGEVILTFAKKQTLQTLQLTLNDEFAIHTFLGDKLFDVKDFFNIKSNNNGKKFIVFDFLLELQSTFKPSKIDTTIDRATRSKMYNVEDPDAIFYNGIIDWSIKTSGNHHTAKNRAKVQLLLPELYEAIKDLDISVRFTSKSKLPSEERAAILQDLNVDLRNLH</sequence>
<evidence type="ECO:0000313" key="2">
    <source>
        <dbReference type="Proteomes" id="UP000245607"/>
    </source>
</evidence>
<dbReference type="Pfam" id="PF19503">
    <property type="entry name" value="DUF6037"/>
    <property type="match status" value="1"/>
</dbReference>
<proteinExistence type="predicted"/>
<comment type="caution">
    <text evidence="1">The sequence shown here is derived from an EMBL/GenBank/DDBJ whole genome shotgun (WGS) entry which is preliminary data.</text>
</comment>
<dbReference type="RefSeq" id="WP_109241888.1">
    <property type="nucleotide sequence ID" value="NZ_QFAS01000005.1"/>
</dbReference>
<dbReference type="Proteomes" id="UP000245607">
    <property type="component" value="Unassembled WGS sequence"/>
</dbReference>
<gene>
    <name evidence="1" type="ORF">DB362_04600</name>
</gene>
<dbReference type="InterPro" id="IPR046100">
    <property type="entry name" value="DUF6037"/>
</dbReference>
<evidence type="ECO:0000313" key="1">
    <source>
        <dbReference type="EMBL" id="PWG53204.1"/>
    </source>
</evidence>
<name>A0A2U2M8L4_9LACO</name>
<reference evidence="1 2" key="1">
    <citation type="submission" date="2018-05" db="EMBL/GenBank/DDBJ databases">
        <title>Lactobacillus salivarius genome sequencing and assembly.</title>
        <authorList>
            <person name="Audisio C."/>
            <person name="Albarracin L."/>
            <person name="Torres M.J."/>
            <person name="Hebert E.M."/>
            <person name="Saavedra L."/>
        </authorList>
    </citation>
    <scope>NUCLEOTIDE SEQUENCE [LARGE SCALE GENOMIC DNA]</scope>
    <source>
        <strain evidence="1 2">A3iob</strain>
    </source>
</reference>
<dbReference type="EMBL" id="QFAS01000005">
    <property type="protein sequence ID" value="PWG53204.1"/>
    <property type="molecule type" value="Genomic_DNA"/>
</dbReference>